<dbReference type="Proteomes" id="UP000749559">
    <property type="component" value="Unassembled WGS sequence"/>
</dbReference>
<feature type="non-terminal residue" evidence="2">
    <location>
        <position position="144"/>
    </location>
</feature>
<name>A0A8J1XJC5_OWEFU</name>
<protein>
    <submittedName>
        <fullName evidence="2">Uncharacterized protein</fullName>
    </submittedName>
</protein>
<reference evidence="2" key="1">
    <citation type="submission" date="2022-03" db="EMBL/GenBank/DDBJ databases">
        <authorList>
            <person name="Martin C."/>
        </authorList>
    </citation>
    <scope>NUCLEOTIDE SEQUENCE</scope>
</reference>
<evidence type="ECO:0000313" key="2">
    <source>
        <dbReference type="EMBL" id="CAH1799223.1"/>
    </source>
</evidence>
<keyword evidence="3" id="KW-1185">Reference proteome</keyword>
<dbReference type="AlphaFoldDB" id="A0A8J1XJC5"/>
<proteinExistence type="predicted"/>
<comment type="caution">
    <text evidence="2">The sequence shown here is derived from an EMBL/GenBank/DDBJ whole genome shotgun (WGS) entry which is preliminary data.</text>
</comment>
<feature type="compositionally biased region" description="Polar residues" evidence="1">
    <location>
        <begin position="58"/>
        <end position="67"/>
    </location>
</feature>
<sequence>MDVHLPDIQSHPNSQNTIRKNESADEKGDSRPNSSKARARGVRFGFQKLPEAFDADRSSVTPRGSPTTEKDSSETPQRTPSPRLRRISMFERKTPSPLALARPKRSSVYLGVLNEGTDVFTKSTRVRRVSVSTTPEQGRRRSVW</sequence>
<evidence type="ECO:0000256" key="1">
    <source>
        <dbReference type="SAM" id="MobiDB-lite"/>
    </source>
</evidence>
<gene>
    <name evidence="2" type="ORF">OFUS_LOCUS23264</name>
</gene>
<dbReference type="EMBL" id="CAIIXF020000011">
    <property type="protein sequence ID" value="CAH1799223.1"/>
    <property type="molecule type" value="Genomic_DNA"/>
</dbReference>
<evidence type="ECO:0000313" key="3">
    <source>
        <dbReference type="Proteomes" id="UP000749559"/>
    </source>
</evidence>
<organism evidence="2 3">
    <name type="scientific">Owenia fusiformis</name>
    <name type="common">Polychaete worm</name>
    <dbReference type="NCBI Taxonomy" id="6347"/>
    <lineage>
        <taxon>Eukaryota</taxon>
        <taxon>Metazoa</taxon>
        <taxon>Spiralia</taxon>
        <taxon>Lophotrochozoa</taxon>
        <taxon>Annelida</taxon>
        <taxon>Polychaeta</taxon>
        <taxon>Sedentaria</taxon>
        <taxon>Canalipalpata</taxon>
        <taxon>Sabellida</taxon>
        <taxon>Oweniida</taxon>
        <taxon>Oweniidae</taxon>
        <taxon>Owenia</taxon>
    </lineage>
</organism>
<feature type="region of interest" description="Disordered" evidence="1">
    <location>
        <begin position="1"/>
        <end position="99"/>
    </location>
</feature>
<feature type="compositionally biased region" description="Basic and acidic residues" evidence="1">
    <location>
        <begin position="19"/>
        <end position="30"/>
    </location>
</feature>
<accession>A0A8J1XJC5</accession>